<gene>
    <name evidence="12" type="ORF">JZ751_011708</name>
</gene>
<reference evidence="12" key="1">
    <citation type="thesis" date="2021" institute="BYU ScholarsArchive" country="Provo, UT, USA">
        <title>Applications of and Algorithms for Genome Assembly and Genomic Analyses with an Emphasis on Marine Teleosts.</title>
        <authorList>
            <person name="Pickett B.D."/>
        </authorList>
    </citation>
    <scope>NUCLEOTIDE SEQUENCE</scope>
    <source>
        <strain evidence="12">HI-2016</strain>
    </source>
</reference>
<dbReference type="InterPro" id="IPR022557">
    <property type="entry name" value="SARA-like_C"/>
</dbReference>
<accession>A0A8T2PQJ3</accession>
<evidence type="ECO:0000313" key="13">
    <source>
        <dbReference type="Proteomes" id="UP000824540"/>
    </source>
</evidence>
<dbReference type="InterPro" id="IPR000306">
    <property type="entry name" value="Znf_FYVE"/>
</dbReference>
<dbReference type="Pfam" id="PF01363">
    <property type="entry name" value="FYVE"/>
    <property type="match status" value="1"/>
</dbReference>
<dbReference type="FunFam" id="3.30.1360.220:FF:000001">
    <property type="entry name" value="Zinc finger, FYVE domain-containing 9a"/>
    <property type="match status" value="1"/>
</dbReference>
<feature type="domain" description="FYVE-type" evidence="11">
    <location>
        <begin position="748"/>
        <end position="806"/>
    </location>
</feature>
<evidence type="ECO:0000256" key="2">
    <source>
        <dbReference type="ARBA" id="ARBA00022553"/>
    </source>
</evidence>
<dbReference type="Gene3D" id="3.30.500.40">
    <property type="match status" value="1"/>
</dbReference>
<dbReference type="Proteomes" id="UP000824540">
    <property type="component" value="Unassembled WGS sequence"/>
</dbReference>
<comment type="caution">
    <text evidence="12">The sequence shown here is derived from an EMBL/GenBank/DDBJ whole genome shotgun (WGS) entry which is preliminary data.</text>
</comment>
<dbReference type="Gene3D" id="4.10.720.10">
    <property type="entry name" value="Smad anchor for receptor activation, Smad-binding domain"/>
    <property type="match status" value="1"/>
</dbReference>
<organism evidence="12 13">
    <name type="scientific">Albula glossodonta</name>
    <name type="common">roundjaw bonefish</name>
    <dbReference type="NCBI Taxonomy" id="121402"/>
    <lineage>
        <taxon>Eukaryota</taxon>
        <taxon>Metazoa</taxon>
        <taxon>Chordata</taxon>
        <taxon>Craniata</taxon>
        <taxon>Vertebrata</taxon>
        <taxon>Euteleostomi</taxon>
        <taxon>Actinopterygii</taxon>
        <taxon>Neopterygii</taxon>
        <taxon>Teleostei</taxon>
        <taxon>Albuliformes</taxon>
        <taxon>Albulidae</taxon>
        <taxon>Albula</taxon>
    </lineage>
</organism>
<proteinExistence type="predicted"/>
<dbReference type="PANTHER" id="PTHR46319">
    <property type="entry name" value="ZINC FINGER FYVE DOMAIN-CONTAINING PROTEIN"/>
    <property type="match status" value="1"/>
</dbReference>
<dbReference type="InterPro" id="IPR035438">
    <property type="entry name" value="SARA/endofin"/>
</dbReference>
<feature type="region of interest" description="Disordered" evidence="10">
    <location>
        <begin position="516"/>
        <end position="680"/>
    </location>
</feature>
<evidence type="ECO:0000259" key="11">
    <source>
        <dbReference type="PROSITE" id="PS50178"/>
    </source>
</evidence>
<feature type="region of interest" description="Disordered" evidence="10">
    <location>
        <begin position="895"/>
        <end position="965"/>
    </location>
</feature>
<evidence type="ECO:0000256" key="10">
    <source>
        <dbReference type="SAM" id="MobiDB-lite"/>
    </source>
</evidence>
<evidence type="ECO:0000256" key="6">
    <source>
        <dbReference type="ARBA" id="ARBA00022833"/>
    </source>
</evidence>
<dbReference type="FunFam" id="3.30.40.10:FF:000084">
    <property type="entry name" value="Zinc finger, FYVE domain-containing 9b"/>
    <property type="match status" value="1"/>
</dbReference>
<dbReference type="SMART" id="SM01422">
    <property type="entry name" value="SARA"/>
    <property type="match status" value="1"/>
</dbReference>
<dbReference type="GO" id="GO:0016197">
    <property type="term" value="P:endosomal transport"/>
    <property type="evidence" value="ECO:0007669"/>
    <property type="project" value="TreeGrafter"/>
</dbReference>
<dbReference type="Gene3D" id="3.30.40.10">
    <property type="entry name" value="Zinc/RING finger domain, C3HC4 (zinc finger)"/>
    <property type="match status" value="1"/>
</dbReference>
<feature type="region of interest" description="Disordered" evidence="10">
    <location>
        <begin position="376"/>
        <end position="485"/>
    </location>
</feature>
<dbReference type="FunFam" id="4.10.720.10:FF:000001">
    <property type="entry name" value="Zinc finger, FYVE domain-containing 9a"/>
    <property type="match status" value="1"/>
</dbReference>
<dbReference type="InterPro" id="IPR017455">
    <property type="entry name" value="Znf_FYVE-rel"/>
</dbReference>
<feature type="region of interest" description="Disordered" evidence="10">
    <location>
        <begin position="285"/>
        <end position="358"/>
    </location>
</feature>
<evidence type="ECO:0000256" key="9">
    <source>
        <dbReference type="PROSITE-ProRule" id="PRU00091"/>
    </source>
</evidence>
<protein>
    <recommendedName>
        <fullName evidence="8">Zinc finger FYVE domain-containing protein</fullName>
    </recommendedName>
</protein>
<feature type="region of interest" description="Disordered" evidence="10">
    <location>
        <begin position="230"/>
        <end position="264"/>
    </location>
</feature>
<dbReference type="SUPFAM" id="SSF57903">
    <property type="entry name" value="FYVE/PHD zinc finger"/>
    <property type="match status" value="1"/>
</dbReference>
<keyword evidence="2" id="KW-0597">Phosphoprotein</keyword>
<dbReference type="SMART" id="SM01421">
    <property type="entry name" value="DUF3480"/>
    <property type="match status" value="1"/>
</dbReference>
<feature type="region of interest" description="Disordered" evidence="10">
    <location>
        <begin position="23"/>
        <end position="45"/>
    </location>
</feature>
<dbReference type="Pfam" id="PF11979">
    <property type="entry name" value="SARA_C"/>
    <property type="match status" value="1"/>
</dbReference>
<keyword evidence="6" id="KW-0862">Zinc</keyword>
<dbReference type="GO" id="GO:0031901">
    <property type="term" value="C:early endosome membrane"/>
    <property type="evidence" value="ECO:0007669"/>
    <property type="project" value="UniProtKB-SubCell"/>
</dbReference>
<dbReference type="CDD" id="cd15729">
    <property type="entry name" value="FYVE_endofin"/>
    <property type="match status" value="1"/>
</dbReference>
<dbReference type="InterPro" id="IPR024608">
    <property type="entry name" value="SARA-like_SBD"/>
</dbReference>
<dbReference type="EMBL" id="JAFBMS010000003">
    <property type="protein sequence ID" value="KAG9353588.1"/>
    <property type="molecule type" value="Genomic_DNA"/>
</dbReference>
<keyword evidence="4 8" id="KW-0967">Endosome</keyword>
<dbReference type="PIRSF" id="PIRSF037289">
    <property type="entry name" value="SARA/endofin"/>
    <property type="match status" value="1"/>
</dbReference>
<feature type="compositionally biased region" description="Polar residues" evidence="10">
    <location>
        <begin position="585"/>
        <end position="599"/>
    </location>
</feature>
<evidence type="ECO:0000256" key="5">
    <source>
        <dbReference type="ARBA" id="ARBA00022771"/>
    </source>
</evidence>
<keyword evidence="13" id="KW-1185">Reference proteome</keyword>
<keyword evidence="3 8" id="KW-0479">Metal-binding</keyword>
<feature type="compositionally biased region" description="Polar residues" evidence="10">
    <location>
        <begin position="232"/>
        <end position="242"/>
    </location>
</feature>
<evidence type="ECO:0000256" key="3">
    <source>
        <dbReference type="ARBA" id="ARBA00022723"/>
    </source>
</evidence>
<dbReference type="SMART" id="SM00064">
    <property type="entry name" value="FYVE"/>
    <property type="match status" value="1"/>
</dbReference>
<comment type="subcellular location">
    <subcellularLocation>
        <location evidence="8">Cytoplasm</location>
    </subcellularLocation>
    <subcellularLocation>
        <location evidence="8">Early endosome membrane</location>
    </subcellularLocation>
</comment>
<evidence type="ECO:0000256" key="7">
    <source>
        <dbReference type="ARBA" id="ARBA00023136"/>
    </source>
</evidence>
<evidence type="ECO:0000256" key="1">
    <source>
        <dbReference type="ARBA" id="ARBA00022490"/>
    </source>
</evidence>
<dbReference type="GO" id="GO:0005829">
    <property type="term" value="C:cytosol"/>
    <property type="evidence" value="ECO:0007669"/>
    <property type="project" value="UniProtKB-UniRule"/>
</dbReference>
<dbReference type="GO" id="GO:0005545">
    <property type="term" value="F:1-phosphatidylinositol binding"/>
    <property type="evidence" value="ECO:0007669"/>
    <property type="project" value="UniProtKB-ARBA"/>
</dbReference>
<dbReference type="InterPro" id="IPR013083">
    <property type="entry name" value="Znf_RING/FYVE/PHD"/>
</dbReference>
<dbReference type="PANTHER" id="PTHR46319:SF1">
    <property type="entry name" value="ZINC FINGER FYVE DOMAIN-CONTAINING PROTEIN 16"/>
    <property type="match status" value="1"/>
</dbReference>
<feature type="compositionally biased region" description="Acidic residues" evidence="10">
    <location>
        <begin position="315"/>
        <end position="324"/>
    </location>
</feature>
<dbReference type="GO" id="GO:0008270">
    <property type="term" value="F:zinc ion binding"/>
    <property type="evidence" value="ECO:0007669"/>
    <property type="project" value="UniProtKB-KW"/>
</dbReference>
<dbReference type="Gene3D" id="3.30.1360.220">
    <property type="entry name" value="Domain of unknown function (DUF3480), N-terminal subdomain"/>
    <property type="match status" value="1"/>
</dbReference>
<evidence type="ECO:0000313" key="12">
    <source>
        <dbReference type="EMBL" id="KAG9353588.1"/>
    </source>
</evidence>
<evidence type="ECO:0000256" key="4">
    <source>
        <dbReference type="ARBA" id="ARBA00022753"/>
    </source>
</evidence>
<dbReference type="InterPro" id="IPR037145">
    <property type="entry name" value="SARA_Smad-bd_sf"/>
</dbReference>
<keyword evidence="5 9" id="KW-0863">Zinc-finger</keyword>
<keyword evidence="7 8" id="KW-0472">Membrane</keyword>
<feature type="compositionally biased region" description="Low complexity" evidence="10">
    <location>
        <begin position="937"/>
        <end position="946"/>
    </location>
</feature>
<keyword evidence="1 8" id="KW-0963">Cytoplasm</keyword>
<dbReference type="InterPro" id="IPR011011">
    <property type="entry name" value="Znf_FYVE_PHD"/>
</dbReference>
<evidence type="ECO:0000256" key="8">
    <source>
        <dbReference type="PIRNR" id="PIRNR037289"/>
    </source>
</evidence>
<dbReference type="OrthoDB" id="5872154at2759"/>
<feature type="compositionally biased region" description="Basic and acidic residues" evidence="10">
    <location>
        <begin position="651"/>
        <end position="661"/>
    </location>
</feature>
<dbReference type="PROSITE" id="PS50178">
    <property type="entry name" value="ZF_FYVE"/>
    <property type="match status" value="1"/>
</dbReference>
<name>A0A8T2PQJ3_9TELE</name>
<dbReference type="Pfam" id="PF11409">
    <property type="entry name" value="SARA"/>
    <property type="match status" value="1"/>
</dbReference>
<sequence length="1519" mass="162785">MDSFFKAAVCDLDKLLDDFEQSTEELDCKPTRSTPPSSLYPGASLDSQCFPPGPSVAPEALPDVNNLHYSSTAPYSDPPPTYSLYPKDHEVKGKALTGVDLLSSVDSRAAKSTAPPCPDRALKPVCDLVNDTGSAVLLRANSHDAFKELDIVEKQLEEDLLVDFDSPVVSPSGDVSQAGFVQTLVGDSLTGGGLLGQPANDHFTTGHSASLSLSLLDIILPAAAEIPFEPQTMASPSDSSSLECMGKEEEEGLDGNQCPSSTQISEVDPEVPCIVNWENAVCPDTDSGGGCGEEGDTENPKSDSVGGEETRNWDGEEQGQDQEPESDRQLHLLDAPSPSSPPPGDAGAAFSPAEEREPSLSCLPMAVSMCGSLVSSEDSVERMGLGVAEETEVMSPVSQVTEASPPLEDRQDTPPLADDASPDFPSDNEAEQSGLPEVTGSSHDGLPEVHAEVFDAGSSPEEDLDSGSLAEAVQSPSTCLSPGTPPEFAFVDDFLPESEQGGVLVTDEELDAFLREQGEREPAGMTSEIPTDEGFSEMNGDLEGHHVAFQEDLTEGEFEDRIRGKGDGLASPESDRMPPSAEASDGSNLSTPSQDSSPSRPDITAMAHQEEFSVPSGVHSTLNANQHPYFGGARPKQIHGQAPRTLPATESEEHGRSEVPDSPHAGDTAINSIHSPTAPVVGDAQDQCVMGTGYPYHEGYENNMGFGEMSEPPPYPGDTGREGPGCLDDQMGKEANGLGSRQPPWVPDSEAPNCMNCLQKFTFTKRRHHCRACGKVYCAVCCNRKCRLKYLDKEARVCVVCYDTIQRAQALERMMSPTGPSPNPNVPSEYCSTIPPMQQARAAGTLNSPPPTVMVPVSVLKHPGNEAGGFPREQKRVWFADGILPNGEVADTTKLSVGGRRASQESSPVTPDPPVVKRVQPPGQPAETEAAQGPERPSSGGSAVAPSPAPAPAPEAPEDTGVRPAVSGPWDYGLLCGVSGQVERTVSLVPEDDEGLPPLLITTGEEEGGDVLVEERPAPSQILLLLEEGGPRPLTFVLNANLLVNLKLVTYSGKKCWCFSSNGLQGVGQRELVFVVQCLPEEDSVPRDIFSLYVSIYQDALKGQFVEDLGNITFTEGFLGSKDHGGLLFFSPTFQPLEGLALPTSPHLFGVLIMKLEVPWAKVFPLRLLLRLGAEHSVYPSTLVCVRFRKAVFRETGHTIMNLLADLRNYQYSLPVVEGLHIHMEMGNSYIHIPRTRFQEMLKVVNASNEHVISMGANFSTEADSHLVCFQNEDGNYQTQANSMQGKTRKVTGASFVVFNGALKPSSGFIAKSSIVEDGLMVQIPPDTMEALRQALRDQADFQIPCGKADSGEPREIVHMRWVDWTPPTNTGVCSPVDGKSLDGAPSVCLQLDGEFESEGKTIKCTEVFYVPKTPECSVSPFLPSRSQFPREIAMASCAALCPHLSVLKASGRNCLGLRVSTDTDMVEYQAGSGGRLLPQRYMNELDGALIPVIHGGSSSVPQQPMDMEFFFYITESVS</sequence>